<evidence type="ECO:0000313" key="1">
    <source>
        <dbReference type="EMBL" id="ABG50827.1"/>
    </source>
</evidence>
<proteinExistence type="predicted"/>
<dbReference type="STRING" id="203124.Tery_1547"/>
<dbReference type="EMBL" id="CP000393">
    <property type="protein sequence ID" value="ABG50827.1"/>
    <property type="molecule type" value="Genomic_DNA"/>
</dbReference>
<dbReference type="HOGENOM" id="CLU_165262_0_0_3"/>
<gene>
    <name evidence="1" type="ordered locus">Tery_1547</name>
</gene>
<dbReference type="RefSeq" id="WP_011611203.1">
    <property type="nucleotide sequence ID" value="NC_008312.1"/>
</dbReference>
<sequence length="117" mass="13676">MYEDYYTIKTFIDIINDQAIPPEEFPNLLNLVEQMPEDSEEIANQIDDWLREESRLEIQEAYRNQVKKLPEIEWRKLGFGGAKAPPGNENESTKELILNAIKKNTPEPKPEENSEKK</sequence>
<accession>Q115J7</accession>
<organism evidence="1">
    <name type="scientific">Trichodesmium erythraeum (strain IMS101)</name>
    <dbReference type="NCBI Taxonomy" id="203124"/>
    <lineage>
        <taxon>Bacteria</taxon>
        <taxon>Bacillati</taxon>
        <taxon>Cyanobacteriota</taxon>
        <taxon>Cyanophyceae</taxon>
        <taxon>Oscillatoriophycideae</taxon>
        <taxon>Oscillatoriales</taxon>
        <taxon>Microcoleaceae</taxon>
        <taxon>Trichodesmium</taxon>
    </lineage>
</organism>
<dbReference type="AlphaFoldDB" id="Q115J7"/>
<name>Q115J7_TRIEI</name>
<dbReference type="KEGG" id="ter:Tery_1547"/>
<dbReference type="OrthoDB" id="489966at2"/>
<reference evidence="1" key="1">
    <citation type="submission" date="2006-06" db="EMBL/GenBank/DDBJ databases">
        <title>Complete sequence of Trichodesmium erythraeum IMS101.</title>
        <authorList>
            <consortium name="US DOE Joint Genome Institute"/>
            <person name="Copeland A."/>
            <person name="Lucas S."/>
            <person name="Lapidus A."/>
            <person name="Barry K."/>
            <person name="Detter J.C."/>
            <person name="Glavina del Rio T."/>
            <person name="Hammon N."/>
            <person name="Israni S."/>
            <person name="Dalin E."/>
            <person name="Tice H."/>
            <person name="Pitluck S."/>
            <person name="Kiss H."/>
            <person name="Munk A.C."/>
            <person name="Brettin T."/>
            <person name="Bruce D."/>
            <person name="Han C."/>
            <person name="Tapia R."/>
            <person name="Gilna P."/>
            <person name="Schmutz J."/>
            <person name="Larimer F."/>
            <person name="Land M."/>
            <person name="Hauser L."/>
            <person name="Kyrpides N."/>
            <person name="Kim E."/>
            <person name="Richardson P."/>
        </authorList>
    </citation>
    <scope>NUCLEOTIDE SEQUENCE [LARGE SCALE GENOMIC DNA]</scope>
    <source>
        <strain evidence="1">IMS101</strain>
    </source>
</reference>
<protein>
    <submittedName>
        <fullName evidence="1">Uncharacterized protein</fullName>
    </submittedName>
</protein>